<keyword evidence="1" id="KW-0175">Coiled coil</keyword>
<evidence type="ECO:0000313" key="4">
    <source>
        <dbReference type="Ensembl" id="ENSGMOP00000049056.1"/>
    </source>
</evidence>
<dbReference type="PANTHER" id="PTHR14043">
    <property type="entry name" value="CCAAT DISPLACEMENT PROTEIN-RELATED"/>
    <property type="match status" value="1"/>
</dbReference>
<dbReference type="InterPro" id="IPR057476">
    <property type="entry name" value="Cux_N"/>
</dbReference>
<accession>A0A8C5BUD0</accession>
<dbReference type="OMA" id="ERTCCWE"/>
<reference evidence="4" key="1">
    <citation type="submission" date="2025-08" db="UniProtKB">
        <authorList>
            <consortium name="Ensembl"/>
        </authorList>
    </citation>
    <scope>IDENTIFICATION</scope>
</reference>
<name>A0A8C5BUD0_GADMO</name>
<feature type="compositionally biased region" description="Basic and acidic residues" evidence="2">
    <location>
        <begin position="47"/>
        <end position="61"/>
    </location>
</feature>
<dbReference type="GO" id="GO:0000977">
    <property type="term" value="F:RNA polymerase II transcription regulatory region sequence-specific DNA binding"/>
    <property type="evidence" value="ECO:0007669"/>
    <property type="project" value="TreeGrafter"/>
</dbReference>
<dbReference type="Proteomes" id="UP000694546">
    <property type="component" value="Chromosome 7"/>
</dbReference>
<dbReference type="Pfam" id="PF25398">
    <property type="entry name" value="CUX1_N"/>
    <property type="match status" value="1"/>
</dbReference>
<dbReference type="GO" id="GO:0005634">
    <property type="term" value="C:nucleus"/>
    <property type="evidence" value="ECO:0007669"/>
    <property type="project" value="TreeGrafter"/>
</dbReference>
<feature type="compositionally biased region" description="Basic and acidic residues" evidence="2">
    <location>
        <begin position="74"/>
        <end position="83"/>
    </location>
</feature>
<reference evidence="4" key="2">
    <citation type="submission" date="2025-09" db="UniProtKB">
        <authorList>
            <consortium name="Ensembl"/>
        </authorList>
    </citation>
    <scope>IDENTIFICATION</scope>
</reference>
<dbReference type="AlphaFoldDB" id="A0A8C5BUD0"/>
<keyword evidence="5" id="KW-1185">Reference proteome</keyword>
<evidence type="ECO:0000256" key="1">
    <source>
        <dbReference type="ARBA" id="ARBA00023054"/>
    </source>
</evidence>
<sequence length="123" mass="14349">MAANAGSMFQYWKRFDLQRLQKDLDATAAVLANRQDESEQARKQLIDQSREFKKTTPEVRSHRSGSRSSHSGSRRIDAVNQRSKESEAAFLHVYKKLIDVWFERTCCWETQTAESVHYTKHLT</sequence>
<evidence type="ECO:0000256" key="2">
    <source>
        <dbReference type="SAM" id="MobiDB-lite"/>
    </source>
</evidence>
<proteinExistence type="predicted"/>
<dbReference type="PANTHER" id="PTHR14043:SF2">
    <property type="entry name" value="HOMEOBOX PROTEIN CUT"/>
    <property type="match status" value="1"/>
</dbReference>
<feature type="region of interest" description="Disordered" evidence="2">
    <location>
        <begin position="47"/>
        <end position="83"/>
    </location>
</feature>
<feature type="domain" description="Cux N-terminal" evidence="3">
    <location>
        <begin position="3"/>
        <end position="100"/>
    </location>
</feature>
<dbReference type="GO" id="GO:0000981">
    <property type="term" value="F:DNA-binding transcription factor activity, RNA polymerase II-specific"/>
    <property type="evidence" value="ECO:0007669"/>
    <property type="project" value="TreeGrafter"/>
</dbReference>
<evidence type="ECO:0000313" key="5">
    <source>
        <dbReference type="Proteomes" id="UP000694546"/>
    </source>
</evidence>
<dbReference type="Ensembl" id="ENSGMOT00000041115.1">
    <property type="protein sequence ID" value="ENSGMOP00000049056.1"/>
    <property type="gene ID" value="ENSGMOG00000031139.1"/>
</dbReference>
<protein>
    <recommendedName>
        <fullName evidence="3">Cux N-terminal domain-containing protein</fullName>
    </recommendedName>
</protein>
<evidence type="ECO:0000259" key="3">
    <source>
        <dbReference type="Pfam" id="PF25398"/>
    </source>
</evidence>
<organism evidence="4 5">
    <name type="scientific">Gadus morhua</name>
    <name type="common">Atlantic cod</name>
    <dbReference type="NCBI Taxonomy" id="8049"/>
    <lineage>
        <taxon>Eukaryota</taxon>
        <taxon>Metazoa</taxon>
        <taxon>Chordata</taxon>
        <taxon>Craniata</taxon>
        <taxon>Vertebrata</taxon>
        <taxon>Euteleostomi</taxon>
        <taxon>Actinopterygii</taxon>
        <taxon>Neopterygii</taxon>
        <taxon>Teleostei</taxon>
        <taxon>Neoteleostei</taxon>
        <taxon>Acanthomorphata</taxon>
        <taxon>Zeiogadaria</taxon>
        <taxon>Gadariae</taxon>
        <taxon>Gadiformes</taxon>
        <taxon>Gadoidei</taxon>
        <taxon>Gadidae</taxon>
        <taxon>Gadus</taxon>
    </lineage>
</organism>
<dbReference type="GeneTree" id="ENSGT00940000159751"/>